<gene>
    <name evidence="5" type="ORF">FUA24_06695</name>
</gene>
<dbReference type="EMBL" id="VSDQ01000409">
    <property type="protein sequence ID" value="TYA84329.1"/>
    <property type="molecule type" value="Genomic_DNA"/>
</dbReference>
<dbReference type="SUPFAM" id="SSF46894">
    <property type="entry name" value="C-terminal effector domain of the bipartite response regulators"/>
    <property type="match status" value="1"/>
</dbReference>
<dbReference type="SMART" id="SM00421">
    <property type="entry name" value="HTH_LUXR"/>
    <property type="match status" value="1"/>
</dbReference>
<keyword evidence="2" id="KW-0812">Transmembrane</keyword>
<dbReference type="Gene3D" id="2.130.10.10">
    <property type="entry name" value="YVTN repeat-like/Quinoprotein amine dehydrogenase"/>
    <property type="match status" value="1"/>
</dbReference>
<feature type="chain" id="PRO_5022745903" evidence="3">
    <location>
        <begin position="22"/>
        <end position="936"/>
    </location>
</feature>
<dbReference type="Proteomes" id="UP000323930">
    <property type="component" value="Unassembled WGS sequence"/>
</dbReference>
<keyword evidence="2" id="KW-0472">Membrane</keyword>
<evidence type="ECO:0000256" key="2">
    <source>
        <dbReference type="SAM" id="Phobius"/>
    </source>
</evidence>
<dbReference type="Pfam" id="PF07495">
    <property type="entry name" value="Y_Y_Y"/>
    <property type="match status" value="1"/>
</dbReference>
<dbReference type="InterPro" id="IPR011123">
    <property type="entry name" value="Y_Y_Y"/>
</dbReference>
<comment type="caution">
    <text evidence="5">The sequence shown here is derived from an EMBL/GenBank/DDBJ whole genome shotgun (WGS) entry which is preliminary data.</text>
</comment>
<name>A0A5D0IMT0_9FLAO</name>
<evidence type="ECO:0000256" key="1">
    <source>
        <dbReference type="SAM" id="Coils"/>
    </source>
</evidence>
<accession>A0A5D0IMT0</accession>
<dbReference type="GO" id="GO:0003677">
    <property type="term" value="F:DNA binding"/>
    <property type="evidence" value="ECO:0007669"/>
    <property type="project" value="InterPro"/>
</dbReference>
<evidence type="ECO:0000259" key="4">
    <source>
        <dbReference type="SMART" id="SM00421"/>
    </source>
</evidence>
<dbReference type="Gene3D" id="2.60.40.10">
    <property type="entry name" value="Immunoglobulins"/>
    <property type="match status" value="1"/>
</dbReference>
<protein>
    <submittedName>
        <fullName evidence="5">LuxR family transcriptional regulator</fullName>
    </submittedName>
</protein>
<feature type="signal peptide" evidence="3">
    <location>
        <begin position="1"/>
        <end position="21"/>
    </location>
</feature>
<feature type="coiled-coil region" evidence="1">
    <location>
        <begin position="763"/>
        <end position="799"/>
    </location>
</feature>
<dbReference type="OrthoDB" id="1090267at2"/>
<dbReference type="InterPro" id="IPR000792">
    <property type="entry name" value="Tscrpt_reg_LuxR_C"/>
</dbReference>
<sequence>MKFKLRLVFSIILLLRLSLSAQVLPPIQSFSPEVYGADNQNWAIAQTSDKLIYVANNKGLLEFNGETWKLYDSPNGKMRSVAVIKDKIYTGCYKNFGFWQKDSIGDLNYKSISERLKVQFLEDEEVWNIIGLDDWVLFQSLNRIYIYNTLDESYDIIDSNTIIHKIFKVEGVVYFQKVKEGLYKIEGGKPVLVSDETLFKESFIVNIFKHENSLLVETEAHGFYVLSEDQSISKWDIPDANVISQLSVYRSKKLSTNSYILGTRSNGIFHLSEKGKIDYSIDFSNGLLSNSIHYVFEDSEHNIWLALENGINCINVKSPFSFYHDKEGKIGTTYASIIHKDVLYLGTNQGLFYKDLDDSSSEFKFVSGTEGPVWCLVSYQNTLFCGHNLGTFIIDNKRITSRIDVHGTWNLIPIPGKENQLLKGNYDGLSVIELKNDRWQLRNKIDGFNTSCKFFEIQEDNIFVSHEYKGVFKLKIDKDFTKVTDVSKDITVDKGIYSSLVKYDDKILYTYQNGVYAYNNKTDQFVKDTLLSHLFEKESYTSGKLISDKKNKMLWGFSRKKLNYVTPGKLSEAPNIESIPFSESLPHGLAGSENISHLYNENYLIGTSDGYIILDLSKIRNRTYNVTIGSILLSSQDEEDKFFTAKTSPNEFKSKYNNIAFTFSIPEYNKYLDTEYQYKLNGFYDSWSNWSSSPTVLFKNLPFGDYEFSVRAKVGHNVTENIETYTFTIKRPWYLTRFMIFLYVCIALIIILVVHAFYRRYYKKQRERLMRKTERELELKELENKQQLMRFNNEKLRQDIDSKSRELGMSTMNLIKKNELLGRLKTELQSVKDLHQLKNVINIIDKNLNNNDDWNLFEEAFNNADKDFLKKIKSMHPELTTNDLRLCTYLRLNLSSKEIAPLLNISPRSVEVKRYRLRKKLKLAHESSLTDYILEI</sequence>
<keyword evidence="3" id="KW-0732">Signal</keyword>
<evidence type="ECO:0000256" key="3">
    <source>
        <dbReference type="SAM" id="SignalP"/>
    </source>
</evidence>
<reference evidence="5 6" key="1">
    <citation type="submission" date="2019-08" db="EMBL/GenBank/DDBJ databases">
        <title>Seonamhaeicola sediminis sp. nov., isolated from marine sediment.</title>
        <authorList>
            <person name="Cao W.R."/>
        </authorList>
    </citation>
    <scope>NUCLEOTIDE SEQUENCE [LARGE SCALE GENOMIC DNA]</scope>
    <source>
        <strain evidence="5 6">B011</strain>
    </source>
</reference>
<keyword evidence="6" id="KW-1185">Reference proteome</keyword>
<proteinExistence type="predicted"/>
<dbReference type="Gene3D" id="1.10.10.10">
    <property type="entry name" value="Winged helix-like DNA-binding domain superfamily/Winged helix DNA-binding domain"/>
    <property type="match status" value="1"/>
</dbReference>
<dbReference type="InterPro" id="IPR015943">
    <property type="entry name" value="WD40/YVTN_repeat-like_dom_sf"/>
</dbReference>
<dbReference type="InterPro" id="IPR016032">
    <property type="entry name" value="Sig_transdc_resp-reg_C-effctor"/>
</dbReference>
<keyword evidence="2" id="KW-1133">Transmembrane helix</keyword>
<dbReference type="RefSeq" id="WP_148540822.1">
    <property type="nucleotide sequence ID" value="NZ_VSDQ01000409.1"/>
</dbReference>
<keyword evidence="1" id="KW-0175">Coiled coil</keyword>
<dbReference type="GO" id="GO:0006355">
    <property type="term" value="P:regulation of DNA-templated transcription"/>
    <property type="evidence" value="ECO:0007669"/>
    <property type="project" value="InterPro"/>
</dbReference>
<dbReference type="InterPro" id="IPR013783">
    <property type="entry name" value="Ig-like_fold"/>
</dbReference>
<feature type="domain" description="HTH luxR-type" evidence="4">
    <location>
        <begin position="876"/>
        <end position="933"/>
    </location>
</feature>
<evidence type="ECO:0000313" key="5">
    <source>
        <dbReference type="EMBL" id="TYA84329.1"/>
    </source>
</evidence>
<dbReference type="AlphaFoldDB" id="A0A5D0IMT0"/>
<feature type="transmembrane region" description="Helical" evidence="2">
    <location>
        <begin position="738"/>
        <end position="758"/>
    </location>
</feature>
<evidence type="ECO:0000313" key="6">
    <source>
        <dbReference type="Proteomes" id="UP000323930"/>
    </source>
</evidence>
<dbReference type="InterPro" id="IPR036388">
    <property type="entry name" value="WH-like_DNA-bd_sf"/>
</dbReference>
<organism evidence="5 6">
    <name type="scientific">Seonamhaeicola marinus</name>
    <dbReference type="NCBI Taxonomy" id="1912246"/>
    <lineage>
        <taxon>Bacteria</taxon>
        <taxon>Pseudomonadati</taxon>
        <taxon>Bacteroidota</taxon>
        <taxon>Flavobacteriia</taxon>
        <taxon>Flavobacteriales</taxon>
        <taxon>Flavobacteriaceae</taxon>
    </lineage>
</organism>
<dbReference type="Pfam" id="PF00196">
    <property type="entry name" value="GerE"/>
    <property type="match status" value="1"/>
</dbReference>